<dbReference type="InterPro" id="IPR008979">
    <property type="entry name" value="Galactose-bd-like_sf"/>
</dbReference>
<evidence type="ECO:0000256" key="20">
    <source>
        <dbReference type="ARBA" id="ARBA00022723"/>
    </source>
</evidence>
<evidence type="ECO:0000256" key="34">
    <source>
        <dbReference type="ARBA" id="ARBA00023242"/>
    </source>
</evidence>
<evidence type="ECO:0000313" key="40">
    <source>
        <dbReference type="EMBL" id="TRY70226.1"/>
    </source>
</evidence>
<accession>A0A553NXS8</accession>
<dbReference type="InterPro" id="IPR037768">
    <property type="entry name" value="C2B_Copine"/>
</dbReference>
<keyword evidence="25" id="KW-0862">Zinc</keyword>
<keyword evidence="35 38" id="KW-0326">Glycosidase</keyword>
<dbReference type="GO" id="GO:0005778">
    <property type="term" value="C:peroxisomal membrane"/>
    <property type="evidence" value="ECO:0007669"/>
    <property type="project" value="UniProtKB-SubCell"/>
</dbReference>
<dbReference type="GO" id="GO:0008270">
    <property type="term" value="F:zinc ion binding"/>
    <property type="evidence" value="ECO:0007669"/>
    <property type="project" value="UniProtKB-KW"/>
</dbReference>
<dbReference type="PRINTS" id="PR00132">
    <property type="entry name" value="GLHYDRLASE2"/>
</dbReference>
<dbReference type="InterPro" id="IPR006845">
    <property type="entry name" value="Pex_N"/>
</dbReference>
<dbReference type="InterPro" id="IPR045052">
    <property type="entry name" value="Copine"/>
</dbReference>
<keyword evidence="31" id="KW-0576">Peroxisome</keyword>
<comment type="function">
    <text evidence="1 38">Plays an important role in the degradation of dermatan and keratan sulfates.</text>
</comment>
<evidence type="ECO:0000256" key="2">
    <source>
        <dbReference type="ARBA" id="ARBA00004123"/>
    </source>
</evidence>
<dbReference type="FunFam" id="2.60.40.10:FF:000628">
    <property type="entry name" value="Beta-glucuronidase"/>
    <property type="match status" value="1"/>
</dbReference>
<dbReference type="GO" id="GO:0005634">
    <property type="term" value="C:nucleus"/>
    <property type="evidence" value="ECO:0007669"/>
    <property type="project" value="UniProtKB-SubCell"/>
</dbReference>
<dbReference type="SUPFAM" id="SSF49303">
    <property type="entry name" value="beta-Galactosidase/glucuronidase domain"/>
    <property type="match status" value="1"/>
</dbReference>
<reference evidence="40 41" key="1">
    <citation type="journal article" date="2018" name="Nat. Ecol. Evol.">
        <title>Genomic signatures of mitonuclear coevolution across populations of Tigriopus californicus.</title>
        <authorList>
            <person name="Barreto F.S."/>
            <person name="Watson E.T."/>
            <person name="Lima T.G."/>
            <person name="Willett C.S."/>
            <person name="Edmands S."/>
            <person name="Li W."/>
            <person name="Burton R.S."/>
        </authorList>
    </citation>
    <scope>NUCLEOTIDE SEQUENCE [LARGE SCALE GENOMIC DNA]</scope>
    <source>
        <strain evidence="40 41">San Diego</strain>
    </source>
</reference>
<dbReference type="GO" id="GO:0005925">
    <property type="term" value="C:focal adhesion"/>
    <property type="evidence" value="ECO:0007669"/>
    <property type="project" value="UniProtKB-SubCell"/>
</dbReference>
<evidence type="ECO:0000256" key="9">
    <source>
        <dbReference type="ARBA" id="ARBA00007401"/>
    </source>
</evidence>
<dbReference type="CDD" id="cd04047">
    <property type="entry name" value="C2B_Copine"/>
    <property type="match status" value="2"/>
</dbReference>
<keyword evidence="20" id="KW-0479">Metal-binding</keyword>
<dbReference type="PROSITE" id="PS50004">
    <property type="entry name" value="C2"/>
    <property type="match status" value="4"/>
</dbReference>
<evidence type="ECO:0000259" key="39">
    <source>
        <dbReference type="PROSITE" id="PS50004"/>
    </source>
</evidence>
<dbReference type="Pfam" id="PF02836">
    <property type="entry name" value="Glyco_hydro_2_C"/>
    <property type="match status" value="1"/>
</dbReference>
<keyword evidence="32" id="KW-0325">Glycoprotein</keyword>
<keyword evidence="18" id="KW-0597">Phosphoprotein</keyword>
<comment type="similarity">
    <text evidence="11">Belongs to the copine family.</text>
</comment>
<evidence type="ECO:0000256" key="27">
    <source>
        <dbReference type="ARBA" id="ARBA00022927"/>
    </source>
</evidence>
<dbReference type="SUPFAM" id="SSF53300">
    <property type="entry name" value="vWA-like"/>
    <property type="match status" value="2"/>
</dbReference>
<dbReference type="InterPro" id="IPR006103">
    <property type="entry name" value="Glyco_hydro_2_cat"/>
</dbReference>
<evidence type="ECO:0000256" key="26">
    <source>
        <dbReference type="ARBA" id="ARBA00022837"/>
    </source>
</evidence>
<dbReference type="GO" id="GO:0032991">
    <property type="term" value="C:protein-containing complex"/>
    <property type="evidence" value="ECO:0007669"/>
    <property type="project" value="UniProtKB-ARBA"/>
</dbReference>
<evidence type="ECO:0000256" key="7">
    <source>
        <dbReference type="ARBA" id="ARBA00004585"/>
    </source>
</evidence>
<keyword evidence="26" id="KW-0106">Calcium</keyword>
<dbReference type="PANTHER" id="PTHR10857:SF106">
    <property type="entry name" value="C2 DOMAIN-CONTAINING PROTEIN"/>
    <property type="match status" value="1"/>
</dbReference>
<dbReference type="NCBIfam" id="NF007538">
    <property type="entry name" value="PRK10150.1"/>
    <property type="match status" value="1"/>
</dbReference>
<dbReference type="EC" id="3.2.1.31" evidence="13 38"/>
<dbReference type="Pfam" id="PF00168">
    <property type="entry name" value="C2"/>
    <property type="match status" value="4"/>
</dbReference>
<keyword evidence="23" id="KW-0863">Zinc-finger</keyword>
<dbReference type="InterPro" id="IPR006101">
    <property type="entry name" value="Glyco_hydro_2"/>
</dbReference>
<dbReference type="InterPro" id="IPR006102">
    <property type="entry name" value="Ig-like_GH2"/>
</dbReference>
<dbReference type="SUPFAM" id="SSF49562">
    <property type="entry name" value="C2 domain (Calcium/lipid-binding domain, CaLB)"/>
    <property type="match status" value="4"/>
</dbReference>
<evidence type="ECO:0000256" key="10">
    <source>
        <dbReference type="ARBA" id="ARBA00008704"/>
    </source>
</evidence>
<keyword evidence="28" id="KW-0965">Cell junction</keyword>
<keyword evidence="19" id="KW-0812">Transmembrane</keyword>
<dbReference type="InterPro" id="IPR036465">
    <property type="entry name" value="vWFA_dom_sf"/>
</dbReference>
<evidence type="ECO:0000256" key="22">
    <source>
        <dbReference type="ARBA" id="ARBA00022737"/>
    </source>
</evidence>
<dbReference type="Gene3D" id="2.60.40.10">
    <property type="entry name" value="Immunoglobulins"/>
    <property type="match status" value="1"/>
</dbReference>
<sequence>MFQKPRGQHAHWVEVGRTEVIKNNLSPEWQTKFIVNYSFEERQEVKFEVYDWDQDSRNLSAHDFLGRCQTTLGQIVAASGHQFTAVLQDSPGRATSHIFITTEELGANKEVAYIQLAAENLDKMDFFGKSDPFFVISKGFSNGRFVVVKKSEVIKKTLNPSWAQFSVPVRDLCNNNYERPLKIDVYDWNASGKDDFIGSFMTSLRSLSSAAIERTKYPCINEKKVGKKKYTNSGLYTAAIRACGEIIEDYDSDKMFPALGFGARVPPSGMVSHEFYLNLRDDNPYCARVDGLIQAYYNALQRVTLYGPTNFAPVIQHVTRFAQTYQDGRQYFVLLIITDGIITDMDMTKQAIIEASKYPMSIIIVGVGEEDFSAMEELDSDDKLLSYYNQKAQRDIVQFVELRKFLSPRDQTWDKAMLAKEVMAEVPGQGFPLGSFSVISDTGFVMPGQTPPGPERTGGSFMAPGSGSQFTMPTTCLEISVACQKLADRDLTSKSDPFCVLFEQSGNQEWRELGRTETLRDCLDPVWQTKFVVDYRFEERQVLKFQVYDHDTESKNLKKQDFLGGLEITLGKLVAAPGRRFVSIMKEGPSKSGRFVIITEERSANKEILTFQLAAEKVDKKDMFGKSDPYCVLSKSGPQGSFIVVHRSETIKKTLNPVWAPVVVPVVDVCNGDYDRQLKLEVYDWDSNGSHDFIGSFTTTLKDLSIAVVEKKEFPLINSKKLSKKGYKHSGLVKLRSFKVESRDSFVDYMQGGTSLNFSVAIDFTASNGDPATPASLHFRGASNGENEYTQAIRAIGPIIEDYDTDKQFPALGFGARVPPTGKVSHEFFLNLHPNNPYCYGVEGILQAYATSLQSVSLYGPTNFSPVINHVAKFAQAYQDGQQYFVLLIITDGIITDLEETKSAIVSASDLPMSIIIVGVGKEDFSAMEALDSDQGLLRAQGRVAARDIVQFVELRKFSQGTGSWNRAALAKDVLAEVPNQVVKSMSLEPANRNEILRSSQKDTGYIEALTKDVSDLVLELFGPVKWFKWKQLIGPSAAFSYFAATTLSNCQTVGEEYSGIIQANQTLDGLPNLLKRFIMVAIYCYGPLAHGHLFPQDSESRETRSLDGIWHFRISPKLDPDFGFREKWFAKNLDQTSDAQDNVIPMPVPASYNDITQNRTIRDFIGWAWYSRQFFAPKSWNKDILVYLRFGSVHYTANVWINGKPAVKHAGGHLPFEAEISSYLKFGHTNLISVAVNNTLTRHTVPQGAFNWMNKSKHYPSGYFTLDYHFDFFNYAGIHRPVILYTVPKSGFVQDVEVNFEVSKTLEKAQVFYKVQVASNISTKAYQIHVELRSASGSLVSHVPAQKGIIQIVQPRLWWPYLMHENPGYRYEMKISLTDPSNPDIVLDCYRLKIGIRSLHWNNSTLLINHKPFYFRGFGRHEDSDIRGKGLDLALVAKDFNLIKWIGANSFRTSHYPYADEIMDFADDNGIVIINECPGVALDHFSDKLLKNHKFALRELIQRDKNRPSVVMWSIANEPRSNKKSAEPYFKEVVRYTKVLDPTRPVIVVVNGDVHKDQAVLHVDFIGINRYFGWYSDPGHVELIQMQMFNDLKAWHDTHHKPLIVTEYGADTVAGLHQDPSFQFTEEYQVELMTQDFAAFDRARAESYISGEMIWNFADFMTKQEARRVDGNRKGIFTRQRQPKMAAHVMRMRYWSLAEVMPPQGQPSTMNFLSASCGLLEPNF</sequence>
<keyword evidence="17" id="KW-0963">Cytoplasm</keyword>
<comment type="function">
    <text evidence="36">Calcium-dependent phospholipid-binding protein that plays a role in ERBB2-mediated tumor cell migration in response to growth factor heregulin stimulation.</text>
</comment>
<comment type="catalytic activity">
    <reaction evidence="38">
        <text>a beta-D-glucuronoside + H2O = D-glucuronate + an alcohol</text>
        <dbReference type="Rhea" id="RHEA:17633"/>
        <dbReference type="ChEBI" id="CHEBI:15377"/>
        <dbReference type="ChEBI" id="CHEBI:30879"/>
        <dbReference type="ChEBI" id="CHEBI:58720"/>
        <dbReference type="ChEBI" id="CHEBI:83411"/>
        <dbReference type="EC" id="3.2.1.31"/>
    </reaction>
</comment>
<gene>
    <name evidence="40" type="ORF">TCAL_04825</name>
</gene>
<dbReference type="GO" id="GO:0005975">
    <property type="term" value="P:carbohydrate metabolic process"/>
    <property type="evidence" value="ECO:0007669"/>
    <property type="project" value="InterPro"/>
</dbReference>
<keyword evidence="29" id="KW-1133">Transmembrane helix</keyword>
<dbReference type="FunFam" id="2.60.120.260:FF:000027">
    <property type="entry name" value="Beta-glucuronidase"/>
    <property type="match status" value="1"/>
</dbReference>
<feature type="domain" description="C2" evidence="39">
    <location>
        <begin position="92"/>
        <end position="217"/>
    </location>
</feature>
<evidence type="ECO:0000313" key="41">
    <source>
        <dbReference type="Proteomes" id="UP000318571"/>
    </source>
</evidence>
<protein>
    <recommendedName>
        <fullName evidence="14 38">Beta-glucuronidase</fullName>
        <ecNumber evidence="13 38">3.2.1.31</ecNumber>
    </recommendedName>
</protein>
<dbReference type="GO" id="GO:0005886">
    <property type="term" value="C:plasma membrane"/>
    <property type="evidence" value="ECO:0007669"/>
    <property type="project" value="UniProtKB-SubCell"/>
</dbReference>
<dbReference type="GO" id="GO:0071277">
    <property type="term" value="P:cellular response to calcium ion"/>
    <property type="evidence" value="ECO:0007669"/>
    <property type="project" value="TreeGrafter"/>
</dbReference>
<evidence type="ECO:0000256" key="37">
    <source>
        <dbReference type="ARBA" id="ARBA00065466"/>
    </source>
</evidence>
<feature type="domain" description="C2" evidence="39">
    <location>
        <begin position="456"/>
        <end position="583"/>
    </location>
</feature>
<dbReference type="Pfam" id="PF00703">
    <property type="entry name" value="Glyco_hydro_2"/>
    <property type="match status" value="1"/>
</dbReference>
<dbReference type="InterPro" id="IPR036156">
    <property type="entry name" value="Beta-gal/glucu_dom_sf"/>
</dbReference>
<comment type="activity regulation">
    <text evidence="38">Inhibited by L-aspartic acid.</text>
</comment>
<dbReference type="InterPro" id="IPR006104">
    <property type="entry name" value="Glyco_hydro_2_N"/>
</dbReference>
<keyword evidence="22" id="KW-0677">Repeat</keyword>
<evidence type="ECO:0000256" key="36">
    <source>
        <dbReference type="ARBA" id="ARBA00058857"/>
    </source>
</evidence>
<dbReference type="InterPro" id="IPR002035">
    <property type="entry name" value="VWF_A"/>
</dbReference>
<evidence type="ECO:0000256" key="5">
    <source>
        <dbReference type="ARBA" id="ARBA00004371"/>
    </source>
</evidence>
<comment type="subcellular location">
    <subcellularLocation>
        <location evidence="4">Cell junction</location>
        <location evidence="4">Focal adhesion</location>
    </subcellularLocation>
    <subcellularLocation>
        <location evidence="3">Cell membrane</location>
    </subcellularLocation>
    <subcellularLocation>
        <location evidence="6">Cytoplasm</location>
    </subcellularLocation>
    <subcellularLocation>
        <location evidence="5">Lysosome</location>
    </subcellularLocation>
    <subcellularLocation>
        <location evidence="2">Nucleus</location>
    </subcellularLocation>
    <subcellularLocation>
        <location evidence="7">Peroxisome membrane</location>
        <topology evidence="7">Multi-pass membrane protein</topology>
    </subcellularLocation>
</comment>
<dbReference type="Gene3D" id="3.20.20.80">
    <property type="entry name" value="Glycosidases"/>
    <property type="match status" value="1"/>
</dbReference>
<dbReference type="InterPro" id="IPR023232">
    <property type="entry name" value="Glyco_hydro_2_AS"/>
</dbReference>
<evidence type="ECO:0000256" key="35">
    <source>
        <dbReference type="ARBA" id="ARBA00023295"/>
    </source>
</evidence>
<dbReference type="Pfam" id="PF02837">
    <property type="entry name" value="Glyco_hydro_2_N"/>
    <property type="match status" value="1"/>
</dbReference>
<evidence type="ECO:0000256" key="19">
    <source>
        <dbReference type="ARBA" id="ARBA00022692"/>
    </source>
</evidence>
<comment type="similarity">
    <text evidence="10">Belongs to the pex2/pex10/pex12 family.</text>
</comment>
<dbReference type="Gene3D" id="2.60.40.150">
    <property type="entry name" value="C2 domain"/>
    <property type="match status" value="4"/>
</dbReference>
<dbReference type="Pfam" id="PF04757">
    <property type="entry name" value="Pex2_Pex12"/>
    <property type="match status" value="1"/>
</dbReference>
<evidence type="ECO:0000256" key="23">
    <source>
        <dbReference type="ARBA" id="ARBA00022771"/>
    </source>
</evidence>
<evidence type="ECO:0000256" key="6">
    <source>
        <dbReference type="ARBA" id="ARBA00004496"/>
    </source>
</evidence>
<dbReference type="SUPFAM" id="SSF49785">
    <property type="entry name" value="Galactose-binding domain-like"/>
    <property type="match status" value="1"/>
</dbReference>
<evidence type="ECO:0000256" key="25">
    <source>
        <dbReference type="ARBA" id="ARBA00022833"/>
    </source>
</evidence>
<dbReference type="GO" id="GO:0005764">
    <property type="term" value="C:lysosome"/>
    <property type="evidence" value="ECO:0007669"/>
    <property type="project" value="UniProtKB-SubCell"/>
</dbReference>
<dbReference type="FunFam" id="3.20.20.80:FF:000029">
    <property type="entry name" value="Beta-glucuronidase"/>
    <property type="match status" value="1"/>
</dbReference>
<dbReference type="InterPro" id="IPR023230">
    <property type="entry name" value="Glyco_hydro_2_CS"/>
</dbReference>
<evidence type="ECO:0000256" key="16">
    <source>
        <dbReference type="ARBA" id="ARBA00022475"/>
    </source>
</evidence>
<evidence type="ECO:0000256" key="18">
    <source>
        <dbReference type="ARBA" id="ARBA00022553"/>
    </source>
</evidence>
<dbReference type="CDD" id="cd04048">
    <property type="entry name" value="C2A_Copine"/>
    <property type="match status" value="2"/>
</dbReference>
<comment type="pathway">
    <text evidence="8">Protein modification; protein ubiquitination.</text>
</comment>
<keyword evidence="30" id="KW-0472">Membrane</keyword>
<evidence type="ECO:0000256" key="17">
    <source>
        <dbReference type="ARBA" id="ARBA00022490"/>
    </source>
</evidence>
<dbReference type="GO" id="GO:0004566">
    <property type="term" value="F:beta-glucuronidase activity"/>
    <property type="evidence" value="ECO:0007669"/>
    <property type="project" value="UniProtKB-EC"/>
</dbReference>
<evidence type="ECO:0000256" key="12">
    <source>
        <dbReference type="ARBA" id="ARBA00011881"/>
    </source>
</evidence>
<evidence type="ECO:0000256" key="30">
    <source>
        <dbReference type="ARBA" id="ARBA00023136"/>
    </source>
</evidence>
<keyword evidence="33 38" id="KW-0458">Lysosome</keyword>
<dbReference type="PROSITE" id="PS00719">
    <property type="entry name" value="GLYCOSYL_HYDROL_F2_1"/>
    <property type="match status" value="1"/>
</dbReference>
<comment type="caution">
    <text evidence="40">The sequence shown here is derived from an EMBL/GenBank/DDBJ whole genome shotgun (WGS) entry which is preliminary data.</text>
</comment>
<keyword evidence="34" id="KW-0539">Nucleus</keyword>
<dbReference type="PROSITE" id="PS00608">
    <property type="entry name" value="GLYCOSYL_HYDROL_F2_2"/>
    <property type="match status" value="1"/>
</dbReference>
<dbReference type="SUPFAM" id="SSF51445">
    <property type="entry name" value="(Trans)glycosidases"/>
    <property type="match status" value="1"/>
</dbReference>
<evidence type="ECO:0000256" key="38">
    <source>
        <dbReference type="RuleBase" id="RU361154"/>
    </source>
</evidence>
<dbReference type="Pfam" id="PF07002">
    <property type="entry name" value="Copine"/>
    <property type="match status" value="2"/>
</dbReference>
<dbReference type="SMART" id="SM00239">
    <property type="entry name" value="C2"/>
    <property type="match status" value="4"/>
</dbReference>
<evidence type="ECO:0000256" key="24">
    <source>
        <dbReference type="ARBA" id="ARBA00022801"/>
    </source>
</evidence>
<evidence type="ECO:0000256" key="31">
    <source>
        <dbReference type="ARBA" id="ARBA00023140"/>
    </source>
</evidence>
<keyword evidence="24 38" id="KW-0378">Hydrolase</keyword>
<dbReference type="Proteomes" id="UP000318571">
    <property type="component" value="Chromosome 9"/>
</dbReference>
<dbReference type="InterPro" id="IPR013783">
    <property type="entry name" value="Ig-like_fold"/>
</dbReference>
<dbReference type="EMBL" id="VCGU01000009">
    <property type="protein sequence ID" value="TRY70226.1"/>
    <property type="molecule type" value="Genomic_DNA"/>
</dbReference>
<dbReference type="Gene3D" id="3.40.50.410">
    <property type="entry name" value="von Willebrand factor, type A domain"/>
    <property type="match status" value="1"/>
</dbReference>
<dbReference type="STRING" id="6832.A0A553NXS8"/>
<evidence type="ECO:0000256" key="28">
    <source>
        <dbReference type="ARBA" id="ARBA00022949"/>
    </source>
</evidence>
<proteinExistence type="inferred from homology"/>
<feature type="domain" description="C2" evidence="39">
    <location>
        <begin position="589"/>
        <end position="716"/>
    </location>
</feature>
<dbReference type="InterPro" id="IPR010734">
    <property type="entry name" value="Copine_C"/>
</dbReference>
<evidence type="ECO:0000256" key="14">
    <source>
        <dbReference type="ARBA" id="ARBA00016205"/>
    </source>
</evidence>
<comment type="similarity">
    <text evidence="9 38">Belongs to the glycosyl hydrolase 2 family.</text>
</comment>
<keyword evidence="21" id="KW-0732">Signal</keyword>
<dbReference type="InterPro" id="IPR000008">
    <property type="entry name" value="C2_dom"/>
</dbReference>
<keyword evidence="15" id="KW-0813">Transport</keyword>
<organism evidence="40 41">
    <name type="scientific">Tigriopus californicus</name>
    <name type="common">Marine copepod</name>
    <dbReference type="NCBI Taxonomy" id="6832"/>
    <lineage>
        <taxon>Eukaryota</taxon>
        <taxon>Metazoa</taxon>
        <taxon>Ecdysozoa</taxon>
        <taxon>Arthropoda</taxon>
        <taxon>Crustacea</taxon>
        <taxon>Multicrustacea</taxon>
        <taxon>Hexanauplia</taxon>
        <taxon>Copepoda</taxon>
        <taxon>Harpacticoida</taxon>
        <taxon>Harpacticidae</taxon>
        <taxon>Tigriopus</taxon>
    </lineage>
</organism>
<dbReference type="GO" id="GO:0015031">
    <property type="term" value="P:protein transport"/>
    <property type="evidence" value="ECO:0007669"/>
    <property type="project" value="UniProtKB-KW"/>
</dbReference>
<keyword evidence="41" id="KW-1185">Reference proteome</keyword>
<name>A0A553NXS8_TIGCA</name>
<dbReference type="SMART" id="SM00327">
    <property type="entry name" value="VWA"/>
    <property type="match status" value="2"/>
</dbReference>
<dbReference type="FunFam" id="2.60.40.150:FF:000042">
    <property type="entry name" value="Copine 3"/>
    <property type="match status" value="2"/>
</dbReference>
<evidence type="ECO:0000256" key="21">
    <source>
        <dbReference type="ARBA" id="ARBA00022729"/>
    </source>
</evidence>
<evidence type="ECO:0000256" key="29">
    <source>
        <dbReference type="ARBA" id="ARBA00022989"/>
    </source>
</evidence>
<dbReference type="FunFam" id="2.60.40.150:FF:000099">
    <property type="entry name" value="Copine 3"/>
    <property type="match status" value="1"/>
</dbReference>
<evidence type="ECO:0000256" key="33">
    <source>
        <dbReference type="ARBA" id="ARBA00023228"/>
    </source>
</evidence>
<feature type="domain" description="C2" evidence="39">
    <location>
        <begin position="1"/>
        <end position="85"/>
    </location>
</feature>
<evidence type="ECO:0000256" key="3">
    <source>
        <dbReference type="ARBA" id="ARBA00004236"/>
    </source>
</evidence>
<dbReference type="PANTHER" id="PTHR10857">
    <property type="entry name" value="COPINE"/>
    <property type="match status" value="1"/>
</dbReference>
<comment type="subunit">
    <text evidence="37">Monomer. Interacts with ERBB2 (preferentially with the tyrosine phosphorylated form); this interaction occurs at the cell membrane and is increased in a growth factor heregulin-dependent manner. Interacts with SHC1; this interaction may mediate the binding of CPNE3 with ERBB2. Interacts with RACK1.</text>
</comment>
<evidence type="ECO:0000256" key="1">
    <source>
        <dbReference type="ARBA" id="ARBA00003025"/>
    </source>
</evidence>
<evidence type="ECO:0000256" key="8">
    <source>
        <dbReference type="ARBA" id="ARBA00004906"/>
    </source>
</evidence>
<comment type="subunit">
    <text evidence="12 38">Homotetramer.</text>
</comment>
<evidence type="ECO:0000256" key="4">
    <source>
        <dbReference type="ARBA" id="ARBA00004246"/>
    </source>
</evidence>
<evidence type="ECO:0000256" key="32">
    <source>
        <dbReference type="ARBA" id="ARBA00023180"/>
    </source>
</evidence>
<dbReference type="GO" id="GO:0005544">
    <property type="term" value="F:calcium-dependent phospholipid binding"/>
    <property type="evidence" value="ECO:0007669"/>
    <property type="project" value="InterPro"/>
</dbReference>
<dbReference type="InterPro" id="IPR017853">
    <property type="entry name" value="GH"/>
</dbReference>
<evidence type="ECO:0000256" key="15">
    <source>
        <dbReference type="ARBA" id="ARBA00022448"/>
    </source>
</evidence>
<dbReference type="Gene3D" id="2.60.120.260">
    <property type="entry name" value="Galactose-binding domain-like"/>
    <property type="match status" value="1"/>
</dbReference>
<evidence type="ECO:0000256" key="13">
    <source>
        <dbReference type="ARBA" id="ARBA00012761"/>
    </source>
</evidence>
<keyword evidence="27" id="KW-0653">Protein transport</keyword>
<keyword evidence="16" id="KW-1003">Cell membrane</keyword>
<evidence type="ECO:0000256" key="11">
    <source>
        <dbReference type="ARBA" id="ARBA00009048"/>
    </source>
</evidence>
<dbReference type="InterPro" id="IPR035892">
    <property type="entry name" value="C2_domain_sf"/>
</dbReference>